<dbReference type="Gene3D" id="3.40.50.1820">
    <property type="entry name" value="alpha/beta hydrolase"/>
    <property type="match status" value="1"/>
</dbReference>
<dbReference type="Proteomes" id="UP000473699">
    <property type="component" value="Unassembled WGS sequence"/>
</dbReference>
<proteinExistence type="predicted"/>
<evidence type="ECO:0000256" key="1">
    <source>
        <dbReference type="SAM" id="SignalP"/>
    </source>
</evidence>
<comment type="caution">
    <text evidence="2">The sequence shown here is derived from an EMBL/GenBank/DDBJ whole genome shotgun (WGS) entry which is preliminary data.</text>
</comment>
<protein>
    <submittedName>
        <fullName evidence="2">Tannase</fullName>
    </submittedName>
</protein>
<dbReference type="RefSeq" id="WP_154529682.1">
    <property type="nucleotide sequence ID" value="NZ_VUNH01000014.1"/>
</dbReference>
<evidence type="ECO:0000313" key="2">
    <source>
        <dbReference type="EMBL" id="MST56610.1"/>
    </source>
</evidence>
<dbReference type="NCBIfam" id="NF041555">
    <property type="entry name" value="tannase_A"/>
    <property type="match status" value="1"/>
</dbReference>
<feature type="chain" id="PRO_5026784103" evidence="1">
    <location>
        <begin position="22"/>
        <end position="576"/>
    </location>
</feature>
<accession>A0A6L5YET2</accession>
<sequence>MSCRISWIAALLCLTALNAAARAEPAGIDMTRWRYNAEDNVYYQLGIPYCERPVDLNYQTLALFVPGSYLKGSPNGDGTYRCVIDEKGSAGGYRAENAPIVVPVETPGYMAMPALTDYASVKAYADAGFVLVYAGCRGRAHGAPLGVVDLKAAVRFVRREAERSKDSAERLPGSVDRIFTFGMSGGGAQSVLMGAAGDSPLYAPYLTAIGAVQGVSDAVAGAMCWCPITNLDWANEAYEWNLGVSRTGLSAEMRELSGKMAESYAAYVNAAGFKDSRGNVLTLEQSPDRRWQSGSYYDMIKAEVETSLNHFLADTPFPYDAGAAARQRGMSVIGRLDLPAAGGSRAEASGAIEERDHVVRRSAAGSVTLSGVYRTAQDYIDALNAAGTWVSYDAAANTATISGLDDFVKALKPAAKAVGAFDDLGASQGENMLFGVGDGQGAHFDAHMAELLDGTEYGPAFAADLAKTDALGVGVQQRLDMYTPLYYLLESSAGFRTSNVASCWRIRTGIEQGDTALNTEINLARALENCERVRSVDFAMVWGLKHVEAERRGSGTENFIQWVNACLAEGAAPPAR</sequence>
<keyword evidence="1" id="KW-0732">Signal</keyword>
<gene>
    <name evidence="2" type="ORF">FYJ74_11320</name>
</gene>
<dbReference type="InterPro" id="IPR048121">
    <property type="entry name" value="Tannase_A"/>
</dbReference>
<keyword evidence="3" id="KW-1185">Reference proteome</keyword>
<name>A0A6L5YET2_9BACT</name>
<organism evidence="2 3">
    <name type="scientific">Pyramidobacter porci</name>
    <dbReference type="NCBI Taxonomy" id="2605789"/>
    <lineage>
        <taxon>Bacteria</taxon>
        <taxon>Thermotogati</taxon>
        <taxon>Synergistota</taxon>
        <taxon>Synergistia</taxon>
        <taxon>Synergistales</taxon>
        <taxon>Dethiosulfovibrionaceae</taxon>
        <taxon>Pyramidobacter</taxon>
    </lineage>
</organism>
<dbReference type="AlphaFoldDB" id="A0A6L5YET2"/>
<evidence type="ECO:0000313" key="3">
    <source>
        <dbReference type="Proteomes" id="UP000473699"/>
    </source>
</evidence>
<feature type="signal peptide" evidence="1">
    <location>
        <begin position="1"/>
        <end position="21"/>
    </location>
</feature>
<dbReference type="InterPro" id="IPR029058">
    <property type="entry name" value="AB_hydrolase_fold"/>
</dbReference>
<dbReference type="EMBL" id="VUNH01000014">
    <property type="protein sequence ID" value="MST56610.1"/>
    <property type="molecule type" value="Genomic_DNA"/>
</dbReference>
<reference evidence="2 3" key="1">
    <citation type="submission" date="2019-08" db="EMBL/GenBank/DDBJ databases">
        <title>In-depth cultivation of the pig gut microbiome towards novel bacterial diversity and tailored functional studies.</title>
        <authorList>
            <person name="Wylensek D."/>
            <person name="Hitch T.C.A."/>
            <person name="Clavel T."/>
        </authorList>
    </citation>
    <scope>NUCLEOTIDE SEQUENCE [LARGE SCALE GENOMIC DNA]</scope>
    <source>
        <strain evidence="2 3">SM-530-WT-4B</strain>
    </source>
</reference>
<dbReference type="SUPFAM" id="SSF53474">
    <property type="entry name" value="alpha/beta-Hydrolases"/>
    <property type="match status" value="1"/>
</dbReference>